<organism evidence="1 3">
    <name type="scientific">Rotaria magnacalcarata</name>
    <dbReference type="NCBI Taxonomy" id="392030"/>
    <lineage>
        <taxon>Eukaryota</taxon>
        <taxon>Metazoa</taxon>
        <taxon>Spiralia</taxon>
        <taxon>Gnathifera</taxon>
        <taxon>Rotifera</taxon>
        <taxon>Eurotatoria</taxon>
        <taxon>Bdelloidea</taxon>
        <taxon>Philodinida</taxon>
        <taxon>Philodinidae</taxon>
        <taxon>Rotaria</taxon>
    </lineage>
</organism>
<protein>
    <recommendedName>
        <fullName evidence="4">F-box domain-containing protein</fullName>
    </recommendedName>
</protein>
<proteinExistence type="predicted"/>
<dbReference type="Proteomes" id="UP000663855">
    <property type="component" value="Unassembled WGS sequence"/>
</dbReference>
<evidence type="ECO:0000313" key="1">
    <source>
        <dbReference type="EMBL" id="CAF1394611.1"/>
    </source>
</evidence>
<name>A0A815KDZ7_9BILA</name>
<dbReference type="Proteomes" id="UP000663834">
    <property type="component" value="Unassembled WGS sequence"/>
</dbReference>
<dbReference type="OrthoDB" id="10050534at2759"/>
<evidence type="ECO:0008006" key="4">
    <source>
        <dbReference type="Google" id="ProtNLM"/>
    </source>
</evidence>
<evidence type="ECO:0000313" key="2">
    <source>
        <dbReference type="EMBL" id="CAF1573077.1"/>
    </source>
</evidence>
<comment type="caution">
    <text evidence="1">The sequence shown here is derived from an EMBL/GenBank/DDBJ whole genome shotgun (WGS) entry which is preliminary data.</text>
</comment>
<evidence type="ECO:0000313" key="3">
    <source>
        <dbReference type="Proteomes" id="UP000663855"/>
    </source>
</evidence>
<sequence length="101" mass="11904">MSTHCSPAQFEYLPVEIIRLVFEYLSPHDRLDGFPELNTRISFIIKQHPLALSNNRHMGMDVYDDYLTYNLREYSSQIVYLHLTEHRATRAVELFLDENGS</sequence>
<dbReference type="AlphaFoldDB" id="A0A815KDZ7"/>
<dbReference type="EMBL" id="CAJNOV010010141">
    <property type="protein sequence ID" value="CAF1394611.1"/>
    <property type="molecule type" value="Genomic_DNA"/>
</dbReference>
<dbReference type="EMBL" id="CAJNOW010009898">
    <property type="protein sequence ID" value="CAF1573077.1"/>
    <property type="molecule type" value="Genomic_DNA"/>
</dbReference>
<gene>
    <name evidence="1" type="ORF">CJN711_LOCUS21645</name>
    <name evidence="2" type="ORF">KQP761_LOCUS19379</name>
</gene>
<accession>A0A815KDZ7</accession>
<reference evidence="1" key="1">
    <citation type="submission" date="2021-02" db="EMBL/GenBank/DDBJ databases">
        <authorList>
            <person name="Nowell W R."/>
        </authorList>
    </citation>
    <scope>NUCLEOTIDE SEQUENCE</scope>
</reference>